<dbReference type="InterPro" id="IPR050109">
    <property type="entry name" value="HTH-type_TetR-like_transc_reg"/>
</dbReference>
<comment type="caution">
    <text evidence="6">The sequence shown here is derived from an EMBL/GenBank/DDBJ whole genome shotgun (WGS) entry which is preliminary data.</text>
</comment>
<dbReference type="PANTHER" id="PTHR30055">
    <property type="entry name" value="HTH-TYPE TRANSCRIPTIONAL REGULATOR RUTR"/>
    <property type="match status" value="1"/>
</dbReference>
<organism evidence="6 7">
    <name type="scientific">Glutamicibacter soli</name>
    <dbReference type="NCBI Taxonomy" id="453836"/>
    <lineage>
        <taxon>Bacteria</taxon>
        <taxon>Bacillati</taxon>
        <taxon>Actinomycetota</taxon>
        <taxon>Actinomycetes</taxon>
        <taxon>Micrococcales</taxon>
        <taxon>Micrococcaceae</taxon>
        <taxon>Glutamicibacter</taxon>
    </lineage>
</organism>
<feature type="DNA-binding region" description="H-T-H motif" evidence="4">
    <location>
        <begin position="42"/>
        <end position="61"/>
    </location>
</feature>
<proteinExistence type="predicted"/>
<keyword evidence="7" id="KW-1185">Reference proteome</keyword>
<dbReference type="SUPFAM" id="SSF46689">
    <property type="entry name" value="Homeodomain-like"/>
    <property type="match status" value="1"/>
</dbReference>
<evidence type="ECO:0000256" key="4">
    <source>
        <dbReference type="PROSITE-ProRule" id="PRU00335"/>
    </source>
</evidence>
<evidence type="ECO:0000256" key="2">
    <source>
        <dbReference type="ARBA" id="ARBA00023125"/>
    </source>
</evidence>
<dbReference type="Pfam" id="PF00440">
    <property type="entry name" value="TetR_N"/>
    <property type="match status" value="1"/>
</dbReference>
<keyword evidence="3" id="KW-0804">Transcription</keyword>
<evidence type="ECO:0000313" key="7">
    <source>
        <dbReference type="Proteomes" id="UP000252167"/>
    </source>
</evidence>
<dbReference type="GO" id="GO:0000976">
    <property type="term" value="F:transcription cis-regulatory region binding"/>
    <property type="evidence" value="ECO:0007669"/>
    <property type="project" value="TreeGrafter"/>
</dbReference>
<evidence type="ECO:0000256" key="3">
    <source>
        <dbReference type="ARBA" id="ARBA00023163"/>
    </source>
</evidence>
<dbReference type="AlphaFoldDB" id="A0A365YFA7"/>
<feature type="domain" description="HTH tetR-type" evidence="5">
    <location>
        <begin position="19"/>
        <end position="79"/>
    </location>
</feature>
<dbReference type="PROSITE" id="PS50977">
    <property type="entry name" value="HTH_TETR_2"/>
    <property type="match status" value="1"/>
</dbReference>
<name>A0A365YFA7_9MICC</name>
<dbReference type="EMBL" id="POAF01000005">
    <property type="protein sequence ID" value="RBM00704.1"/>
    <property type="molecule type" value="Genomic_DNA"/>
</dbReference>
<dbReference type="GO" id="GO:0003700">
    <property type="term" value="F:DNA-binding transcription factor activity"/>
    <property type="evidence" value="ECO:0007669"/>
    <property type="project" value="TreeGrafter"/>
</dbReference>
<dbReference type="Gene3D" id="1.10.357.10">
    <property type="entry name" value="Tetracycline Repressor, domain 2"/>
    <property type="match status" value="1"/>
</dbReference>
<dbReference type="PRINTS" id="PR00455">
    <property type="entry name" value="HTHTETR"/>
</dbReference>
<sequence length="212" mass="23914">MSPYRNAVATPSLRARQKAATRELIIDAAVVVFAARGYENSRIDEVASCAGTSRATFYLHFRRKSDLLFELRHRAEQDFEPDYRKLVSLLRDPRVEEIQQWLLRGLSRWSEAAVLMRPVFDAADQDRMLAKQLLPETLPGSKPLARALVDAEVCPDESTADAMAMVFMAPLFIAFRRRAFGTPVNEERLAVLTAQSWTAMAVEHLRPGSANH</sequence>
<accession>A0A365YFA7</accession>
<dbReference type="InterPro" id="IPR009057">
    <property type="entry name" value="Homeodomain-like_sf"/>
</dbReference>
<protein>
    <submittedName>
        <fullName evidence="6">TetR/AcrR family transcriptional regulator</fullName>
    </submittedName>
</protein>
<reference evidence="6 7" key="1">
    <citation type="submission" date="2018-01" db="EMBL/GenBank/DDBJ databases">
        <title>Glutamicibacter soli strain NHPC-3 Whole genome sequence and assembly.</title>
        <authorList>
            <person name="Choudhury P."/>
            <person name="Gupta D."/>
            <person name="Sengupta K."/>
            <person name="Jawed A."/>
            <person name="Sultana N."/>
            <person name="Saha P."/>
        </authorList>
    </citation>
    <scope>NUCLEOTIDE SEQUENCE [LARGE SCALE GENOMIC DNA]</scope>
    <source>
        <strain evidence="6 7">NHPC-3</strain>
    </source>
</reference>
<dbReference type="RefSeq" id="WP_052772467.1">
    <property type="nucleotide sequence ID" value="NZ_POAF01000005.1"/>
</dbReference>
<evidence type="ECO:0000313" key="6">
    <source>
        <dbReference type="EMBL" id="RBM00704.1"/>
    </source>
</evidence>
<dbReference type="PANTHER" id="PTHR30055:SF234">
    <property type="entry name" value="HTH-TYPE TRANSCRIPTIONAL REGULATOR BETI"/>
    <property type="match status" value="1"/>
</dbReference>
<dbReference type="InterPro" id="IPR001647">
    <property type="entry name" value="HTH_TetR"/>
</dbReference>
<keyword evidence="1" id="KW-0805">Transcription regulation</keyword>
<evidence type="ECO:0000259" key="5">
    <source>
        <dbReference type="PROSITE" id="PS50977"/>
    </source>
</evidence>
<gene>
    <name evidence="6" type="ORF">C1H84_12280</name>
</gene>
<dbReference type="Proteomes" id="UP000252167">
    <property type="component" value="Unassembled WGS sequence"/>
</dbReference>
<keyword evidence="2 4" id="KW-0238">DNA-binding</keyword>
<evidence type="ECO:0000256" key="1">
    <source>
        <dbReference type="ARBA" id="ARBA00023015"/>
    </source>
</evidence>